<evidence type="ECO:0000313" key="3">
    <source>
        <dbReference type="EMBL" id="KYP68911.1"/>
    </source>
</evidence>
<reference evidence="3 4" key="1">
    <citation type="journal article" date="2012" name="Nat. Biotechnol.">
        <title>Draft genome sequence of pigeonpea (Cajanus cajan), an orphan legume crop of resource-poor farmers.</title>
        <authorList>
            <person name="Varshney R.K."/>
            <person name="Chen W."/>
            <person name="Li Y."/>
            <person name="Bharti A.K."/>
            <person name="Saxena R.K."/>
            <person name="Schlueter J.A."/>
            <person name="Donoghue M.T."/>
            <person name="Azam S."/>
            <person name="Fan G."/>
            <person name="Whaley A.M."/>
            <person name="Farmer A.D."/>
            <person name="Sheridan J."/>
            <person name="Iwata A."/>
            <person name="Tuteja R."/>
            <person name="Penmetsa R.V."/>
            <person name="Wu W."/>
            <person name="Upadhyaya H.D."/>
            <person name="Yang S.P."/>
            <person name="Shah T."/>
            <person name="Saxena K.B."/>
            <person name="Michael T."/>
            <person name="McCombie W.R."/>
            <person name="Yang B."/>
            <person name="Zhang G."/>
            <person name="Yang H."/>
            <person name="Wang J."/>
            <person name="Spillane C."/>
            <person name="Cook D.R."/>
            <person name="May G.D."/>
            <person name="Xu X."/>
            <person name="Jackson S.A."/>
        </authorList>
    </citation>
    <scope>NUCLEOTIDE SEQUENCE [LARGE SCALE GENOMIC DNA]</scope>
    <source>
        <strain evidence="4">cv. Asha</strain>
    </source>
</reference>
<evidence type="ECO:0000259" key="2">
    <source>
        <dbReference type="PROSITE" id="PS50878"/>
    </source>
</evidence>
<dbReference type="Proteomes" id="UP000075243">
    <property type="component" value="Chromosome 4"/>
</dbReference>
<dbReference type="InterPro" id="IPR028919">
    <property type="entry name" value="Viral_movement"/>
</dbReference>
<dbReference type="PROSITE" id="PS50878">
    <property type="entry name" value="RT_POL"/>
    <property type="match status" value="1"/>
</dbReference>
<dbReference type="InterPro" id="IPR043128">
    <property type="entry name" value="Rev_trsase/Diguanyl_cyclase"/>
</dbReference>
<dbReference type="Pfam" id="PF01107">
    <property type="entry name" value="MP"/>
    <property type="match status" value="1"/>
</dbReference>
<dbReference type="SUPFAM" id="SSF56672">
    <property type="entry name" value="DNA/RNA polymerases"/>
    <property type="match status" value="1"/>
</dbReference>
<gene>
    <name evidence="3" type="ORF">KK1_022561</name>
</gene>
<accession>A0A151TPF2</accession>
<dbReference type="InterPro" id="IPR053098">
    <property type="entry name" value="Petuviruses_polyprotein"/>
</dbReference>
<keyword evidence="4" id="KW-1185">Reference proteome</keyword>
<dbReference type="Pfam" id="PF00078">
    <property type="entry name" value="RVT_1"/>
    <property type="match status" value="1"/>
</dbReference>
<dbReference type="AlphaFoldDB" id="A0A151TPF2"/>
<sequence>MEQCSLMATSEEQYVTIEIPRELIRHWRTDGYTHLHYGAIRLMLTLHVRRGLPVSARISLLDTSYLHYENAVIGTVLTTLHAGSVVLTLFPNYNVSLRDPTVPERLKVQVQITGVAQISDVCATLHYQIIYRLQTHAVNLALPNSNDSALFELIPLQWVTNYENLQKNHGRPIQTNQATFQRSTDGTVRTIFQQPEKPSGQIFQTMMLEPFVKEGRIPIHAVYADGKEVYTDRINGHFIWDVDPGMCDPECNCWMHSGDTGEEDSESDSDDEDPNMRYSTKPTIIPSKIGTDGKPKVLSQWTVLPFGLKVAPSLFQRAITKILEPLLDNAIIYIDDILLFSKDMENHKKPLNQFLERANLYGIMFLEKKIQLAQQEIDFLGMKFSQGTYQPQPHIAEELFNFPEENITVKQIQQFLGIINYIRDFIPRVARYTSPL</sequence>
<feature type="compositionally biased region" description="Acidic residues" evidence="1">
    <location>
        <begin position="260"/>
        <end position="273"/>
    </location>
</feature>
<dbReference type="EMBL" id="CM003606">
    <property type="protein sequence ID" value="KYP68911.1"/>
    <property type="molecule type" value="Genomic_DNA"/>
</dbReference>
<dbReference type="PANTHER" id="PTHR48435:SF1">
    <property type="entry name" value="POLYPROTEIN"/>
    <property type="match status" value="1"/>
</dbReference>
<evidence type="ECO:0000256" key="1">
    <source>
        <dbReference type="SAM" id="MobiDB-lite"/>
    </source>
</evidence>
<feature type="region of interest" description="Disordered" evidence="1">
    <location>
        <begin position="258"/>
        <end position="284"/>
    </location>
</feature>
<protein>
    <submittedName>
        <fullName evidence="3">Polyprotein</fullName>
    </submittedName>
</protein>
<organism evidence="3 4">
    <name type="scientific">Cajanus cajan</name>
    <name type="common">Pigeon pea</name>
    <name type="synonym">Cajanus indicus</name>
    <dbReference type="NCBI Taxonomy" id="3821"/>
    <lineage>
        <taxon>Eukaryota</taxon>
        <taxon>Viridiplantae</taxon>
        <taxon>Streptophyta</taxon>
        <taxon>Embryophyta</taxon>
        <taxon>Tracheophyta</taxon>
        <taxon>Spermatophyta</taxon>
        <taxon>Magnoliopsida</taxon>
        <taxon>eudicotyledons</taxon>
        <taxon>Gunneridae</taxon>
        <taxon>Pentapetalae</taxon>
        <taxon>rosids</taxon>
        <taxon>fabids</taxon>
        <taxon>Fabales</taxon>
        <taxon>Fabaceae</taxon>
        <taxon>Papilionoideae</taxon>
        <taxon>50 kb inversion clade</taxon>
        <taxon>NPAAA clade</taxon>
        <taxon>indigoferoid/millettioid clade</taxon>
        <taxon>Phaseoleae</taxon>
        <taxon>Cajanus</taxon>
    </lineage>
</organism>
<feature type="domain" description="Reverse transcriptase" evidence="2">
    <location>
        <begin position="1"/>
        <end position="384"/>
    </location>
</feature>
<dbReference type="InterPro" id="IPR043502">
    <property type="entry name" value="DNA/RNA_pol_sf"/>
</dbReference>
<dbReference type="Gramene" id="C.cajan_21909.t">
    <property type="protein sequence ID" value="C.cajan_21909.t"/>
    <property type="gene ID" value="C.cajan_21909"/>
</dbReference>
<dbReference type="PANTHER" id="PTHR48435">
    <property type="entry name" value="POLYPROTEIN"/>
    <property type="match status" value="1"/>
</dbReference>
<evidence type="ECO:0000313" key="4">
    <source>
        <dbReference type="Proteomes" id="UP000075243"/>
    </source>
</evidence>
<name>A0A151TPF2_CAJCA</name>
<proteinExistence type="predicted"/>
<dbReference type="Gene3D" id="3.30.70.270">
    <property type="match status" value="2"/>
</dbReference>
<dbReference type="InterPro" id="IPR000477">
    <property type="entry name" value="RT_dom"/>
</dbReference>